<organism evidence="15">
    <name type="scientific">Lygus hesperus</name>
    <name type="common">Western plant bug</name>
    <dbReference type="NCBI Taxonomy" id="30085"/>
    <lineage>
        <taxon>Eukaryota</taxon>
        <taxon>Metazoa</taxon>
        <taxon>Ecdysozoa</taxon>
        <taxon>Arthropoda</taxon>
        <taxon>Hexapoda</taxon>
        <taxon>Insecta</taxon>
        <taxon>Pterygota</taxon>
        <taxon>Neoptera</taxon>
        <taxon>Paraneoptera</taxon>
        <taxon>Hemiptera</taxon>
        <taxon>Heteroptera</taxon>
        <taxon>Panheteroptera</taxon>
        <taxon>Cimicomorpha</taxon>
        <taxon>Miridae</taxon>
        <taxon>Mirini</taxon>
        <taxon>Lygus</taxon>
    </lineage>
</organism>
<keyword evidence="9" id="KW-0325">Glycoprotein</keyword>
<dbReference type="Pfam" id="PF01403">
    <property type="entry name" value="Sema"/>
    <property type="match status" value="1"/>
</dbReference>
<comment type="caution">
    <text evidence="10">Lacks conserved residue(s) required for the propagation of feature annotation.</text>
</comment>
<keyword evidence="7 11" id="KW-0472">Membrane</keyword>
<keyword evidence="3" id="KW-0677">Repeat</keyword>
<feature type="chain" id="PRO_5015033835" evidence="12">
    <location>
        <begin position="22"/>
        <end position="1045"/>
    </location>
</feature>
<evidence type="ECO:0000256" key="6">
    <source>
        <dbReference type="ARBA" id="ARBA00022989"/>
    </source>
</evidence>
<dbReference type="GO" id="GO:0045499">
    <property type="term" value="F:chemorepellent activity"/>
    <property type="evidence" value="ECO:0007669"/>
    <property type="project" value="TreeGrafter"/>
</dbReference>
<keyword evidence="8" id="KW-1015">Disulfide bond</keyword>
<dbReference type="SMART" id="SM00209">
    <property type="entry name" value="TSP1"/>
    <property type="match status" value="6"/>
</dbReference>
<feature type="domain" description="Sema" evidence="13">
    <location>
        <begin position="15"/>
        <end position="470"/>
    </location>
</feature>
<dbReference type="SUPFAM" id="SSF82895">
    <property type="entry name" value="TSP-1 type 1 repeat"/>
    <property type="match status" value="5"/>
</dbReference>
<evidence type="ECO:0000313" key="15">
    <source>
        <dbReference type="EMBL" id="JAG18077.1"/>
    </source>
</evidence>
<dbReference type="FunFam" id="2.20.100.10:FF:000021">
    <property type="entry name" value="semaphorin-5B isoform X1"/>
    <property type="match status" value="1"/>
</dbReference>
<dbReference type="EMBL" id="GBHO01025529">
    <property type="protein sequence ID" value="JAG18075.1"/>
    <property type="molecule type" value="Transcribed_RNA"/>
</dbReference>
<feature type="transmembrane region" description="Helical" evidence="11">
    <location>
        <begin position="927"/>
        <end position="950"/>
    </location>
</feature>
<evidence type="ECO:0000259" key="13">
    <source>
        <dbReference type="PROSITE" id="PS51004"/>
    </source>
</evidence>
<dbReference type="InterPro" id="IPR057563">
    <property type="entry name" value="Sema5A/B-like_TSP-1"/>
</dbReference>
<comment type="subcellular location">
    <subcellularLocation>
        <location evidence="1">Membrane</location>
        <topology evidence="1">Single-pass membrane protein</topology>
    </subcellularLocation>
</comment>
<reference evidence="15" key="1">
    <citation type="journal article" date="2014" name="PLoS ONE">
        <title>Transcriptome-Based Identification of ABC Transporters in the Western Tarnished Plant Bug Lygus hesperus.</title>
        <authorList>
            <person name="Hull J.J."/>
            <person name="Chaney K."/>
            <person name="Geib S.M."/>
            <person name="Fabrick J.A."/>
            <person name="Brent C.S."/>
            <person name="Walsh D."/>
            <person name="Lavine L.C."/>
        </authorList>
    </citation>
    <scope>NUCLEOTIDE SEQUENCE</scope>
</reference>
<dbReference type="SUPFAM" id="SSF101912">
    <property type="entry name" value="Sema domain"/>
    <property type="match status" value="1"/>
</dbReference>
<dbReference type="GO" id="GO:0030335">
    <property type="term" value="P:positive regulation of cell migration"/>
    <property type="evidence" value="ECO:0007669"/>
    <property type="project" value="TreeGrafter"/>
</dbReference>
<dbReference type="InterPro" id="IPR000884">
    <property type="entry name" value="TSP1_rpt"/>
</dbReference>
<dbReference type="GO" id="GO:0030215">
    <property type="term" value="F:semaphorin receptor binding"/>
    <property type="evidence" value="ECO:0007669"/>
    <property type="project" value="InterPro"/>
</dbReference>
<dbReference type="InterPro" id="IPR016201">
    <property type="entry name" value="PSI"/>
</dbReference>
<evidence type="ECO:0000256" key="3">
    <source>
        <dbReference type="ARBA" id="ARBA00022737"/>
    </source>
</evidence>
<reference evidence="16" key="3">
    <citation type="submission" date="2014-09" db="EMBL/GenBank/DDBJ databases">
        <authorList>
            <person name="Magalhaes I.L.F."/>
            <person name="Oliveira U."/>
            <person name="Santos F.R."/>
            <person name="Vidigal T.H.D.A."/>
            <person name="Brescovit A.D."/>
            <person name="Santos A.J."/>
        </authorList>
    </citation>
    <scope>NUCLEOTIDE SEQUENCE</scope>
</reference>
<keyword evidence="12" id="KW-0732">Signal</keyword>
<dbReference type="InterPro" id="IPR015943">
    <property type="entry name" value="WD40/YVTN_repeat-like_dom_sf"/>
</dbReference>
<reference evidence="17" key="4">
    <citation type="journal article" date="2016" name="Gigascience">
        <title>De novo construction of an expanded transcriptome assembly for the western tarnished plant bug, Lygus hesperus.</title>
        <authorList>
            <person name="Tassone E.E."/>
            <person name="Geib S.M."/>
            <person name="Hall B."/>
            <person name="Fabrick J.A."/>
            <person name="Brent C.S."/>
            <person name="Hull J.J."/>
        </authorList>
    </citation>
    <scope>NUCLEOTIDE SEQUENCE</scope>
</reference>
<keyword evidence="5" id="KW-0524">Neurogenesis</keyword>
<dbReference type="Gene3D" id="2.20.100.10">
    <property type="entry name" value="Thrombospondin type-1 (TSP1) repeat"/>
    <property type="match status" value="6"/>
</dbReference>
<dbReference type="AlphaFoldDB" id="A0A0A9XBJ1"/>
<evidence type="ECO:0000256" key="9">
    <source>
        <dbReference type="ARBA" id="ARBA00023180"/>
    </source>
</evidence>
<keyword evidence="2 11" id="KW-0812">Transmembrane</keyword>
<evidence type="ECO:0000256" key="12">
    <source>
        <dbReference type="SAM" id="SignalP"/>
    </source>
</evidence>
<dbReference type="PANTHER" id="PTHR11036:SF79">
    <property type="entry name" value="SEMAPHORIN 5C, ISOFORM A"/>
    <property type="match status" value="1"/>
</dbReference>
<name>A0A0A9XBJ1_LYGHE</name>
<dbReference type="FunFam" id="2.20.100.10:FF:000007">
    <property type="entry name" value="Thrombospondin 1"/>
    <property type="match status" value="1"/>
</dbReference>
<dbReference type="EMBL" id="GBRD01010183">
    <property type="protein sequence ID" value="JAG55641.1"/>
    <property type="molecule type" value="Transcribed_RNA"/>
</dbReference>
<evidence type="ECO:0000256" key="5">
    <source>
        <dbReference type="ARBA" id="ARBA00022902"/>
    </source>
</evidence>
<sequence length="1045" mass="114556">MIGMLVAAVATLLLLLKYASSEVGDPRVISHEDLMMNGAIFTEPGVTNFTELLFDVSRNQVIVGARDNLFRLSLDLDKLERAPWQSLADKVKLCTVKGQTEEDCHNYIKVLLTNGKKLFACGTGAFSPTCSWREMEDVSRVTDWVRGVAKCPYSPHSNVTSLLSIKTNQLFAGTPLDFSGADTAIVRPHDFMGDTGTSYVRTNQYNPNWLNEPQFVGSFETEEHVFFVFREAAVEFINCGKVIYSRIARVCKNDNGGSVMLRDNWTTFVKARLNCSLPGEYPFYYDNIQSMTYLPEMGLLYATFTTPQNSIAGSAICAFNMSSIDAAFAGAFKHQATSTSTWEKKIVNSGHSSCSGTQALLDSTRYQLMDMAIQPISKEPLYNSELERLTHVAVDIVSTKHNSEVHVLYVATMEGQVKKISVLHKNMKPCVLEIWNPLPSFSPSKKIYAMQLANDALYLTTEESVLKINKQHCKRYLSKASCSAAMDPHCGWHEHKETCTVAPDLNPMSTAWHQDATQCPSLDQPVDGGWSAWSPYTSCEQANGDACLCSTRACNNPAPMRGGASCTGVSVRVTNCTVHGGWTAWSTWSACSQSCGMAVKTRRRTCSNPTPQNGGRVCVGQDRSEMYCHSNPPCPAVTGPVRDGGWTAWGSWSECSAKCGGGFRTRIRSCTNPPPQVPGGLDCPGCHVEYQVCHNTPCIDSKRLSPWTQWTPFGNGTERRFKFSCRAPVAEPGMIKVALFKVDDRYCSEDGVCTKSERGEGEDAWSEWSAWSPCSAECGTGQQTRTRTCDGAQSDCHGPASTVRQCNTHPCKGEWGCWSDWSMCTVSCGPGVRQRHRSCIGGDRSTCHGPATVQEECIVSACHSLQGWADWSIWSPCNKDGEQTRSRNCLVANPGAGDCEGSDSDARFCADALAGESVADASMSVGTAIGCLVIGFLLGTVSCFIVRHFYDKRNQGRIPTSPHYISSKQNPYVTVPLKETVPHSPKRTPSFNRQLSNGSARLFKSSSSANGSVNGDYETATIKRNSHTLANGHIRADLSEQDKFF</sequence>
<dbReference type="EMBL" id="GDHC01009373">
    <property type="protein sequence ID" value="JAQ09256.1"/>
    <property type="molecule type" value="Transcribed_RNA"/>
</dbReference>
<evidence type="ECO:0000313" key="17">
    <source>
        <dbReference type="EMBL" id="JAQ09256.1"/>
    </source>
</evidence>
<dbReference type="Gene3D" id="3.30.1680.10">
    <property type="entry name" value="ligand-binding face of the semaphorins, domain 2"/>
    <property type="match status" value="1"/>
</dbReference>
<evidence type="ECO:0000256" key="7">
    <source>
        <dbReference type="ARBA" id="ARBA00023136"/>
    </source>
</evidence>
<protein>
    <submittedName>
        <fullName evidence="15">Semaphorin-5B</fullName>
    </submittedName>
</protein>
<dbReference type="PANTHER" id="PTHR11036">
    <property type="entry name" value="SEMAPHORIN"/>
    <property type="match status" value="1"/>
</dbReference>
<evidence type="ECO:0000256" key="11">
    <source>
        <dbReference type="SAM" id="Phobius"/>
    </source>
</evidence>
<dbReference type="SMART" id="SM00630">
    <property type="entry name" value="Sema"/>
    <property type="match status" value="1"/>
</dbReference>
<evidence type="ECO:0000256" key="10">
    <source>
        <dbReference type="PROSITE-ProRule" id="PRU00352"/>
    </source>
</evidence>
<dbReference type="PRINTS" id="PR01705">
    <property type="entry name" value="TSP1REPEAT"/>
</dbReference>
<dbReference type="FunFam" id="2.130.10.10:FF:001151">
    <property type="entry name" value="Semaphorin 5C"/>
    <property type="match status" value="1"/>
</dbReference>
<gene>
    <name evidence="15" type="primary">Sema5b_0</name>
    <name evidence="17" type="synonym">Sema5b</name>
    <name evidence="14" type="synonym">Sema5b_1</name>
    <name evidence="15" type="ORF">CM83_61569</name>
    <name evidence="14" type="ORF">CM83_61575</name>
    <name evidence="17" type="ORF">g.90769</name>
</gene>
<dbReference type="Gene3D" id="2.130.10.10">
    <property type="entry name" value="YVTN repeat-like/Quinoprotein amine dehydrogenase"/>
    <property type="match status" value="1"/>
</dbReference>
<evidence type="ECO:0000256" key="4">
    <source>
        <dbReference type="ARBA" id="ARBA00022782"/>
    </source>
</evidence>
<dbReference type="PROSITE" id="PS51004">
    <property type="entry name" value="SEMA"/>
    <property type="match status" value="1"/>
</dbReference>
<dbReference type="Pfam" id="PF00090">
    <property type="entry name" value="TSP_1"/>
    <property type="match status" value="5"/>
</dbReference>
<dbReference type="SUPFAM" id="SSF103575">
    <property type="entry name" value="Plexin repeat"/>
    <property type="match status" value="1"/>
</dbReference>
<reference evidence="15" key="2">
    <citation type="submission" date="2014-07" db="EMBL/GenBank/DDBJ databases">
        <authorList>
            <person name="Hull J."/>
        </authorList>
    </citation>
    <scope>NUCLEOTIDE SEQUENCE</scope>
</reference>
<keyword evidence="6 11" id="KW-1133">Transmembrane helix</keyword>
<dbReference type="FunFam" id="2.20.100.10:FF:000001">
    <property type="entry name" value="semaphorin-5A isoform X1"/>
    <property type="match status" value="2"/>
</dbReference>
<dbReference type="InterPro" id="IPR027231">
    <property type="entry name" value="Semaphorin"/>
</dbReference>
<proteinExistence type="predicted"/>
<dbReference type="SMART" id="SM00423">
    <property type="entry name" value="PSI"/>
    <property type="match status" value="1"/>
</dbReference>
<dbReference type="InterPro" id="IPR036352">
    <property type="entry name" value="Semap_dom_sf"/>
</dbReference>
<evidence type="ECO:0000256" key="8">
    <source>
        <dbReference type="ARBA" id="ARBA00023157"/>
    </source>
</evidence>
<dbReference type="GO" id="GO:0007411">
    <property type="term" value="P:axon guidance"/>
    <property type="evidence" value="ECO:0007669"/>
    <property type="project" value="TreeGrafter"/>
</dbReference>
<dbReference type="InterPro" id="IPR001627">
    <property type="entry name" value="Semap_dom"/>
</dbReference>
<keyword evidence="4" id="KW-0221">Differentiation</keyword>
<evidence type="ECO:0000313" key="14">
    <source>
        <dbReference type="EMBL" id="JAG18075.1"/>
    </source>
</evidence>
<evidence type="ECO:0000313" key="16">
    <source>
        <dbReference type="EMBL" id="JAG55641.1"/>
    </source>
</evidence>
<dbReference type="EMBL" id="GBHO01025527">
    <property type="protein sequence ID" value="JAG18077.1"/>
    <property type="molecule type" value="Transcribed_RNA"/>
</dbReference>
<dbReference type="GO" id="GO:0071526">
    <property type="term" value="P:semaphorin-plexin signaling pathway"/>
    <property type="evidence" value="ECO:0007669"/>
    <property type="project" value="TreeGrafter"/>
</dbReference>
<dbReference type="Pfam" id="PF23260">
    <property type="entry name" value="TSP1_2"/>
    <property type="match status" value="1"/>
</dbReference>
<evidence type="ECO:0000256" key="1">
    <source>
        <dbReference type="ARBA" id="ARBA00004167"/>
    </source>
</evidence>
<accession>A0A0A9XBJ1</accession>
<dbReference type="InterPro" id="IPR036383">
    <property type="entry name" value="TSP1_rpt_sf"/>
</dbReference>
<feature type="signal peptide" evidence="12">
    <location>
        <begin position="1"/>
        <end position="21"/>
    </location>
</feature>
<evidence type="ECO:0000256" key="2">
    <source>
        <dbReference type="ARBA" id="ARBA00022692"/>
    </source>
</evidence>
<dbReference type="GO" id="GO:0005886">
    <property type="term" value="C:plasma membrane"/>
    <property type="evidence" value="ECO:0007669"/>
    <property type="project" value="TreeGrafter"/>
</dbReference>
<dbReference type="PROSITE" id="PS50092">
    <property type="entry name" value="TSP1"/>
    <property type="match status" value="5"/>
</dbReference>